<accession>A0A0G9J7N0</accession>
<sequence length="219" mass="26468">MDLFLSLERKFKAASDKEVSKQQEAYLRHHFKCYGIKSPERRMLYKELIKAAKRQAKIDWQLLDKCWQSDYREYHHFVLDYLLAMSQFLTYNDCSRLEFYARHQQWWDSIDVLTKIFGNLSLKDDKVMNLLSEWSLDQDFWMRRLAIEHQLGFKEKTNTDILSLFILRNTGSQEFFINKAIGWALRGYSKYNKVWVKDFISNYYDELSTLSIREGSKYL</sequence>
<dbReference type="Gene3D" id="1.25.40.290">
    <property type="entry name" value="ARM repeat domains"/>
    <property type="match status" value="1"/>
</dbReference>
<dbReference type="PANTHER" id="PTHR34070">
    <property type="entry name" value="ARMADILLO-TYPE FOLD"/>
    <property type="match status" value="1"/>
</dbReference>
<organism evidence="1 2">
    <name type="scientific">Streptococcus agalactiae</name>
    <dbReference type="NCBI Taxonomy" id="1311"/>
    <lineage>
        <taxon>Bacteria</taxon>
        <taxon>Bacillati</taxon>
        <taxon>Bacillota</taxon>
        <taxon>Bacilli</taxon>
        <taxon>Lactobacillales</taxon>
        <taxon>Streptococcaceae</taxon>
        <taxon>Streptococcus</taxon>
    </lineage>
</organism>
<dbReference type="CDD" id="cd07064">
    <property type="entry name" value="AlkD_like_1"/>
    <property type="match status" value="1"/>
</dbReference>
<name>A0A0G9J7N0_STRAG</name>
<gene>
    <name evidence="1" type="ORF">C4618_04290</name>
</gene>
<dbReference type="InterPro" id="IPR016024">
    <property type="entry name" value="ARM-type_fold"/>
</dbReference>
<protein>
    <submittedName>
        <fullName evidence="1">DNA alkylation repair protein</fullName>
    </submittedName>
</protein>
<evidence type="ECO:0000313" key="2">
    <source>
        <dbReference type="Proteomes" id="UP000256718"/>
    </source>
</evidence>
<dbReference type="Gene3D" id="1.20.1660.10">
    <property type="entry name" value="Hypothetical protein (EF3068)"/>
    <property type="match status" value="1"/>
</dbReference>
<comment type="caution">
    <text evidence="1">The sequence shown here is derived from an EMBL/GenBank/DDBJ whole genome shotgun (WGS) entry which is preliminary data.</text>
</comment>
<dbReference type="RefSeq" id="WP_000362931.1">
    <property type="nucleotide sequence ID" value="NZ_CAXOLC010000010.1"/>
</dbReference>
<dbReference type="Pfam" id="PF08713">
    <property type="entry name" value="DNA_alkylation"/>
    <property type="match status" value="1"/>
</dbReference>
<proteinExistence type="predicted"/>
<dbReference type="AlphaFoldDB" id="A0A0G9J7N0"/>
<dbReference type="SUPFAM" id="SSF48371">
    <property type="entry name" value="ARM repeat"/>
    <property type="match status" value="1"/>
</dbReference>
<dbReference type="InterPro" id="IPR014825">
    <property type="entry name" value="DNA_alkylation"/>
</dbReference>
<evidence type="ECO:0000313" key="1">
    <source>
        <dbReference type="EMBL" id="RDY83405.1"/>
    </source>
</evidence>
<reference evidence="1 2" key="1">
    <citation type="journal article" date="2018" name="Emerg. Microbes Infect.">
        <title>Phenotypic and molecular analysis of nontypeable Group B streptococci: identification of cps2a and hybrid cps2a/cps5 Group B streptococcal capsule gene clusters.</title>
        <authorList>
            <person name="Alhhazmi A."/>
            <person name="Tyrrell G.J."/>
        </authorList>
    </citation>
    <scope>NUCLEOTIDE SEQUENCE [LARGE SCALE GENOMIC DNA]</scope>
    <source>
        <strain evidence="1 2">PLGBS17</strain>
    </source>
</reference>
<dbReference type="EMBL" id="QHGZ01000114">
    <property type="protein sequence ID" value="RDY83405.1"/>
    <property type="molecule type" value="Genomic_DNA"/>
</dbReference>
<dbReference type="Proteomes" id="UP000256718">
    <property type="component" value="Unassembled WGS sequence"/>
</dbReference>
<dbReference type="PANTHER" id="PTHR34070:SF1">
    <property type="entry name" value="DNA ALKYLATION REPAIR PROTEIN"/>
    <property type="match status" value="1"/>
</dbReference>